<feature type="non-terminal residue" evidence="4">
    <location>
        <position position="336"/>
    </location>
</feature>
<dbReference type="InParanoid" id="A0A3N4LV29"/>
<dbReference type="OrthoDB" id="7464126at2759"/>
<proteinExistence type="predicted"/>
<dbReference type="SMART" id="SM00248">
    <property type="entry name" value="ANK"/>
    <property type="match status" value="1"/>
</dbReference>
<dbReference type="PANTHER" id="PTHR24166">
    <property type="entry name" value="ROLLING PEBBLES, ISOFORM B"/>
    <property type="match status" value="1"/>
</dbReference>
<gene>
    <name evidence="4" type="ORF">L211DRAFT_861603</name>
</gene>
<protein>
    <submittedName>
        <fullName evidence="4">Uncharacterized protein</fullName>
    </submittedName>
</protein>
<keyword evidence="5" id="KW-1185">Reference proteome</keyword>
<reference evidence="4 5" key="1">
    <citation type="journal article" date="2018" name="Nat. Ecol. Evol.">
        <title>Pezizomycetes genomes reveal the molecular basis of ectomycorrhizal truffle lifestyle.</title>
        <authorList>
            <person name="Murat C."/>
            <person name="Payen T."/>
            <person name="Noel B."/>
            <person name="Kuo A."/>
            <person name="Morin E."/>
            <person name="Chen J."/>
            <person name="Kohler A."/>
            <person name="Krizsan K."/>
            <person name="Balestrini R."/>
            <person name="Da Silva C."/>
            <person name="Montanini B."/>
            <person name="Hainaut M."/>
            <person name="Levati E."/>
            <person name="Barry K.W."/>
            <person name="Belfiori B."/>
            <person name="Cichocki N."/>
            <person name="Clum A."/>
            <person name="Dockter R.B."/>
            <person name="Fauchery L."/>
            <person name="Guy J."/>
            <person name="Iotti M."/>
            <person name="Le Tacon F."/>
            <person name="Lindquist E.A."/>
            <person name="Lipzen A."/>
            <person name="Malagnac F."/>
            <person name="Mello A."/>
            <person name="Molinier V."/>
            <person name="Miyauchi S."/>
            <person name="Poulain J."/>
            <person name="Riccioni C."/>
            <person name="Rubini A."/>
            <person name="Sitrit Y."/>
            <person name="Splivallo R."/>
            <person name="Traeger S."/>
            <person name="Wang M."/>
            <person name="Zifcakova L."/>
            <person name="Wipf D."/>
            <person name="Zambonelli A."/>
            <person name="Paolocci F."/>
            <person name="Nowrousian M."/>
            <person name="Ottonello S."/>
            <person name="Baldrian P."/>
            <person name="Spatafora J.W."/>
            <person name="Henrissat B."/>
            <person name="Nagy L.G."/>
            <person name="Aury J.M."/>
            <person name="Wincker P."/>
            <person name="Grigoriev I.V."/>
            <person name="Bonfante P."/>
            <person name="Martin F.M."/>
        </authorList>
    </citation>
    <scope>NUCLEOTIDE SEQUENCE [LARGE SCALE GENOMIC DNA]</scope>
    <source>
        <strain evidence="4 5">ATCC MYA-4762</strain>
    </source>
</reference>
<dbReference type="STRING" id="1051890.A0A3N4LV29"/>
<evidence type="ECO:0000256" key="2">
    <source>
        <dbReference type="ARBA" id="ARBA00023043"/>
    </source>
</evidence>
<keyword evidence="2 3" id="KW-0040">ANK repeat</keyword>
<name>A0A3N4LV29_9PEZI</name>
<dbReference type="InterPro" id="IPR002110">
    <property type="entry name" value="Ankyrin_rpt"/>
</dbReference>
<sequence>MSFGFGLGDFLGVGKLVWDVYSAYADAPEQFRNFSQEILSLHIVFKRVEDQLCNQGPGNNILRLSAKDMDDLKILHDGLQTIMKELDACLKKYQSLMEDHSISFDRLRWGQEDLVGFRERILMHVGLLTAFNTSLMCGHVANQNASLVQHTAQLVAIQEQLGQIFAGAGLRSRGSVASLSSVASFALGLTQRQKAAWKELCTEFHCNGITPEMIKAKKKDIIKLFRTATVMSSNDDTLQAEQGTLSGNDADAETVKKDSAPLSDMLRTLSLSAARAQYYVAALGSSSKSTTLHVTAERGHLQMVELLLSKGARIDARDHSNQTALHIAAQHGHTKI</sequence>
<feature type="repeat" description="ANK" evidence="3">
    <location>
        <begin position="287"/>
        <end position="319"/>
    </location>
</feature>
<accession>A0A3N4LV29</accession>
<dbReference type="Gene3D" id="1.25.40.20">
    <property type="entry name" value="Ankyrin repeat-containing domain"/>
    <property type="match status" value="1"/>
</dbReference>
<dbReference type="EMBL" id="ML121539">
    <property type="protein sequence ID" value="RPB25052.1"/>
    <property type="molecule type" value="Genomic_DNA"/>
</dbReference>
<dbReference type="PANTHER" id="PTHR24166:SF48">
    <property type="entry name" value="PROTEIN VAPYRIN"/>
    <property type="match status" value="1"/>
</dbReference>
<organism evidence="4 5">
    <name type="scientific">Terfezia boudieri ATCC MYA-4762</name>
    <dbReference type="NCBI Taxonomy" id="1051890"/>
    <lineage>
        <taxon>Eukaryota</taxon>
        <taxon>Fungi</taxon>
        <taxon>Dikarya</taxon>
        <taxon>Ascomycota</taxon>
        <taxon>Pezizomycotina</taxon>
        <taxon>Pezizomycetes</taxon>
        <taxon>Pezizales</taxon>
        <taxon>Pezizaceae</taxon>
        <taxon>Terfezia</taxon>
    </lineage>
</organism>
<dbReference type="Pfam" id="PF13637">
    <property type="entry name" value="Ank_4"/>
    <property type="match status" value="1"/>
</dbReference>
<evidence type="ECO:0000313" key="4">
    <source>
        <dbReference type="EMBL" id="RPB25052.1"/>
    </source>
</evidence>
<keyword evidence="1" id="KW-0677">Repeat</keyword>
<evidence type="ECO:0000313" key="5">
    <source>
        <dbReference type="Proteomes" id="UP000267821"/>
    </source>
</evidence>
<dbReference type="AlphaFoldDB" id="A0A3N4LV29"/>
<evidence type="ECO:0000256" key="3">
    <source>
        <dbReference type="PROSITE-ProRule" id="PRU00023"/>
    </source>
</evidence>
<dbReference type="Proteomes" id="UP000267821">
    <property type="component" value="Unassembled WGS sequence"/>
</dbReference>
<dbReference type="InterPro" id="IPR050889">
    <property type="entry name" value="Dendritic_Spine_Reg/Scaffold"/>
</dbReference>
<dbReference type="PROSITE" id="PS50088">
    <property type="entry name" value="ANK_REPEAT"/>
    <property type="match status" value="1"/>
</dbReference>
<dbReference type="PROSITE" id="PS50297">
    <property type="entry name" value="ANK_REP_REGION"/>
    <property type="match status" value="1"/>
</dbReference>
<dbReference type="SUPFAM" id="SSF48403">
    <property type="entry name" value="Ankyrin repeat"/>
    <property type="match status" value="1"/>
</dbReference>
<dbReference type="InterPro" id="IPR036770">
    <property type="entry name" value="Ankyrin_rpt-contain_sf"/>
</dbReference>
<evidence type="ECO:0000256" key="1">
    <source>
        <dbReference type="ARBA" id="ARBA00022737"/>
    </source>
</evidence>